<feature type="transmembrane region" description="Helical" evidence="6">
    <location>
        <begin position="374"/>
        <end position="395"/>
    </location>
</feature>
<keyword evidence="3 6" id="KW-0812">Transmembrane</keyword>
<feature type="transmembrane region" description="Helical" evidence="6">
    <location>
        <begin position="160"/>
        <end position="181"/>
    </location>
</feature>
<evidence type="ECO:0000256" key="5">
    <source>
        <dbReference type="ARBA" id="ARBA00023136"/>
    </source>
</evidence>
<comment type="caution">
    <text evidence="7">The sequence shown here is derived from an EMBL/GenBank/DDBJ whole genome shotgun (WGS) entry which is preliminary data.</text>
</comment>
<evidence type="ECO:0000313" key="7">
    <source>
        <dbReference type="EMBL" id="OGG06471.1"/>
    </source>
</evidence>
<gene>
    <name evidence="7" type="ORF">A2777_05830</name>
</gene>
<dbReference type="EMBL" id="MFJF01000015">
    <property type="protein sequence ID" value="OGG06471.1"/>
    <property type="molecule type" value="Genomic_DNA"/>
</dbReference>
<accession>A0A1F5Z215</accession>
<protein>
    <recommendedName>
        <fullName evidence="9">Polysaccharide biosynthesis protein C-terminal domain-containing protein</fullName>
    </recommendedName>
</protein>
<dbReference type="Pfam" id="PF01943">
    <property type="entry name" value="Polysacc_synt"/>
    <property type="match status" value="1"/>
</dbReference>
<reference evidence="7 8" key="1">
    <citation type="journal article" date="2016" name="Nat. Commun.">
        <title>Thousands of microbial genomes shed light on interconnected biogeochemical processes in an aquifer system.</title>
        <authorList>
            <person name="Anantharaman K."/>
            <person name="Brown C.T."/>
            <person name="Hug L.A."/>
            <person name="Sharon I."/>
            <person name="Castelle C.J."/>
            <person name="Probst A.J."/>
            <person name="Thomas B.C."/>
            <person name="Singh A."/>
            <person name="Wilkins M.J."/>
            <person name="Karaoz U."/>
            <person name="Brodie E.L."/>
            <person name="Williams K.H."/>
            <person name="Hubbard S.S."/>
            <person name="Banfield J.F."/>
        </authorList>
    </citation>
    <scope>NUCLEOTIDE SEQUENCE [LARGE SCALE GENOMIC DNA]</scope>
</reference>
<feature type="transmembrane region" description="Helical" evidence="6">
    <location>
        <begin position="187"/>
        <end position="207"/>
    </location>
</feature>
<sequence length="426" mass="47365">MSPKIKTFLPVFFSGTAKDTYIIFTANIFTSFLAFLYTIFLARAFDPRLLGIFSAVTAFILLTSDVLDLGISASLSRFYPEIKRKRGEGNALSFAVNSFKFQLTLTIAVILLIIITSTNLANIFLEDYRFYYLYLLSAAGVLGTVLTAFASALLAARKKFIAVAVISVTSTLTKLLLLVLLFYLNRFILSLVLLAFVVASFVAFSVSTRFLKLALFRDKFSFMELKKLLSYSLFIALSRIFSAVSGKLDALMLIPLSSAFDAGIYSAAYKIAFTYILLAGSFSTVIAPRLASFKDVGLSLPYLKKIILATMLILLSMVVLYAVAPFFVVFILGRRYVLSVDVFRSLLLPTALFVMTIPSVNFLLYVLKKPWVSTFNTFISLVIMFSGNLYFIPAFGRFGPVYSLTGAYGFTLISSVFFAVYYYSKS</sequence>
<keyword evidence="4 6" id="KW-1133">Transmembrane helix</keyword>
<dbReference type="AlphaFoldDB" id="A0A1F5Z215"/>
<dbReference type="PANTHER" id="PTHR30250">
    <property type="entry name" value="PST FAMILY PREDICTED COLANIC ACID TRANSPORTER"/>
    <property type="match status" value="1"/>
</dbReference>
<keyword evidence="5 6" id="KW-0472">Membrane</keyword>
<feature type="transmembrane region" description="Helical" evidence="6">
    <location>
        <begin position="401"/>
        <end position="423"/>
    </location>
</feature>
<feature type="transmembrane region" description="Helical" evidence="6">
    <location>
        <begin position="21"/>
        <end position="40"/>
    </location>
</feature>
<evidence type="ECO:0000313" key="8">
    <source>
        <dbReference type="Proteomes" id="UP000177354"/>
    </source>
</evidence>
<proteinExistence type="predicted"/>
<feature type="transmembrane region" description="Helical" evidence="6">
    <location>
        <begin position="345"/>
        <end position="367"/>
    </location>
</feature>
<feature type="transmembrane region" description="Helical" evidence="6">
    <location>
        <begin position="131"/>
        <end position="153"/>
    </location>
</feature>
<evidence type="ECO:0000256" key="4">
    <source>
        <dbReference type="ARBA" id="ARBA00022989"/>
    </source>
</evidence>
<name>A0A1F5Z215_9BACT</name>
<feature type="transmembrane region" description="Helical" evidence="6">
    <location>
        <begin position="264"/>
        <end position="286"/>
    </location>
</feature>
<comment type="subcellular location">
    <subcellularLocation>
        <location evidence="1">Cell membrane</location>
        <topology evidence="1">Multi-pass membrane protein</topology>
    </subcellularLocation>
</comment>
<evidence type="ECO:0000256" key="6">
    <source>
        <dbReference type="SAM" id="Phobius"/>
    </source>
</evidence>
<dbReference type="Proteomes" id="UP000177354">
    <property type="component" value="Unassembled WGS sequence"/>
</dbReference>
<evidence type="ECO:0008006" key="9">
    <source>
        <dbReference type="Google" id="ProtNLM"/>
    </source>
</evidence>
<evidence type="ECO:0000256" key="2">
    <source>
        <dbReference type="ARBA" id="ARBA00022475"/>
    </source>
</evidence>
<feature type="transmembrane region" description="Helical" evidence="6">
    <location>
        <begin position="103"/>
        <end position="125"/>
    </location>
</feature>
<organism evidence="7 8">
    <name type="scientific">Candidatus Gottesmanbacteria bacterium RIFCSPHIGHO2_01_FULL_40_15</name>
    <dbReference type="NCBI Taxonomy" id="1798376"/>
    <lineage>
        <taxon>Bacteria</taxon>
        <taxon>Candidatus Gottesmaniibacteriota</taxon>
    </lineage>
</organism>
<feature type="transmembrane region" description="Helical" evidence="6">
    <location>
        <begin position="52"/>
        <end position="76"/>
    </location>
</feature>
<dbReference type="GO" id="GO:0005886">
    <property type="term" value="C:plasma membrane"/>
    <property type="evidence" value="ECO:0007669"/>
    <property type="project" value="UniProtKB-SubCell"/>
</dbReference>
<feature type="transmembrane region" description="Helical" evidence="6">
    <location>
        <begin position="306"/>
        <end position="333"/>
    </location>
</feature>
<keyword evidence="2" id="KW-1003">Cell membrane</keyword>
<dbReference type="PANTHER" id="PTHR30250:SF11">
    <property type="entry name" value="O-ANTIGEN TRANSPORTER-RELATED"/>
    <property type="match status" value="1"/>
</dbReference>
<dbReference type="InterPro" id="IPR050833">
    <property type="entry name" value="Poly_Biosynth_Transport"/>
</dbReference>
<evidence type="ECO:0000256" key="3">
    <source>
        <dbReference type="ARBA" id="ARBA00022692"/>
    </source>
</evidence>
<dbReference type="InterPro" id="IPR002797">
    <property type="entry name" value="Polysacc_synth"/>
</dbReference>
<evidence type="ECO:0000256" key="1">
    <source>
        <dbReference type="ARBA" id="ARBA00004651"/>
    </source>
</evidence>